<name>A0A346AXY4_9FIRM</name>
<dbReference type="Pfam" id="PF13245">
    <property type="entry name" value="AAA_19"/>
    <property type="match status" value="1"/>
</dbReference>
<dbReference type="PANTHER" id="PTHR11070:SF45">
    <property type="entry name" value="DNA 3'-5' HELICASE"/>
    <property type="match status" value="1"/>
</dbReference>
<dbReference type="InterPro" id="IPR027785">
    <property type="entry name" value="UvrD-like_helicase_C"/>
</dbReference>
<dbReference type="OrthoDB" id="7066673at2"/>
<evidence type="ECO:0000259" key="2">
    <source>
        <dbReference type="Pfam" id="PF13538"/>
    </source>
</evidence>
<accession>A0A346AXY4</accession>
<organism evidence="3 4">
    <name type="scientific">Megasphaera stantonii</name>
    <dbReference type="NCBI Taxonomy" id="2144175"/>
    <lineage>
        <taxon>Bacteria</taxon>
        <taxon>Bacillati</taxon>
        <taxon>Bacillota</taxon>
        <taxon>Negativicutes</taxon>
        <taxon>Veillonellales</taxon>
        <taxon>Veillonellaceae</taxon>
        <taxon>Megasphaera</taxon>
    </lineage>
</organism>
<feature type="domain" description="UvrD-like helicase C-terminal" evidence="2">
    <location>
        <begin position="482"/>
        <end position="530"/>
    </location>
</feature>
<dbReference type="InterPro" id="IPR011528">
    <property type="entry name" value="NERD"/>
</dbReference>
<dbReference type="Pfam" id="PF13538">
    <property type="entry name" value="UvrD_C_2"/>
    <property type="match status" value="1"/>
</dbReference>
<evidence type="ECO:0000313" key="3">
    <source>
        <dbReference type="EMBL" id="AXL20727.1"/>
    </source>
</evidence>
<gene>
    <name evidence="3" type="ORF">DKB62_03620</name>
</gene>
<keyword evidence="4" id="KW-1185">Reference proteome</keyword>
<dbReference type="Gene3D" id="3.40.50.300">
    <property type="entry name" value="P-loop containing nucleotide triphosphate hydrolases"/>
    <property type="match status" value="2"/>
</dbReference>
<dbReference type="Proteomes" id="UP000254337">
    <property type="component" value="Chromosome"/>
</dbReference>
<dbReference type="GO" id="GO:0005524">
    <property type="term" value="F:ATP binding"/>
    <property type="evidence" value="ECO:0007669"/>
    <property type="project" value="InterPro"/>
</dbReference>
<protein>
    <submittedName>
        <fullName evidence="3">DUF2075 domain-containing protein</fullName>
    </submittedName>
</protein>
<dbReference type="GO" id="GO:0000725">
    <property type="term" value="P:recombinational repair"/>
    <property type="evidence" value="ECO:0007669"/>
    <property type="project" value="TreeGrafter"/>
</dbReference>
<dbReference type="SUPFAM" id="SSF52540">
    <property type="entry name" value="P-loop containing nucleoside triphosphate hydrolases"/>
    <property type="match status" value="1"/>
</dbReference>
<dbReference type="EMBL" id="CP029462">
    <property type="protein sequence ID" value="AXL20727.1"/>
    <property type="molecule type" value="Genomic_DNA"/>
</dbReference>
<dbReference type="GO" id="GO:0005829">
    <property type="term" value="C:cytosol"/>
    <property type="evidence" value="ECO:0007669"/>
    <property type="project" value="TreeGrafter"/>
</dbReference>
<dbReference type="AlphaFoldDB" id="A0A346AXY4"/>
<dbReference type="GO" id="GO:0003677">
    <property type="term" value="F:DNA binding"/>
    <property type="evidence" value="ECO:0007669"/>
    <property type="project" value="InterPro"/>
</dbReference>
<evidence type="ECO:0000259" key="1">
    <source>
        <dbReference type="Pfam" id="PF08378"/>
    </source>
</evidence>
<evidence type="ECO:0000313" key="4">
    <source>
        <dbReference type="Proteomes" id="UP000254337"/>
    </source>
</evidence>
<dbReference type="InterPro" id="IPR027417">
    <property type="entry name" value="P-loop_NTPase"/>
</dbReference>
<dbReference type="PANTHER" id="PTHR11070">
    <property type="entry name" value="UVRD / RECB / PCRA DNA HELICASE FAMILY MEMBER"/>
    <property type="match status" value="1"/>
</dbReference>
<reference evidence="3 4" key="1">
    <citation type="submission" date="2018-05" db="EMBL/GenBank/DDBJ databases">
        <title>Complete genome sequence of Megasphaera sp. AJH120T, isolated from the ceca of a chicken.</title>
        <authorList>
            <person name="Maki J."/>
            <person name="Looft T."/>
        </authorList>
    </citation>
    <scope>NUCLEOTIDE SEQUENCE [LARGE SCALE GENOMIC DNA]</scope>
    <source>
        <strain evidence="3 4">AJH120</strain>
    </source>
</reference>
<dbReference type="GO" id="GO:0043138">
    <property type="term" value="F:3'-5' DNA helicase activity"/>
    <property type="evidence" value="ECO:0007669"/>
    <property type="project" value="TreeGrafter"/>
</dbReference>
<feature type="domain" description="NERD" evidence="1">
    <location>
        <begin position="14"/>
        <end position="111"/>
    </location>
</feature>
<dbReference type="InterPro" id="IPR000212">
    <property type="entry name" value="DNA_helicase_UvrD/REP"/>
</dbReference>
<sequence length="571" mass="65154">MAKFYPTVIDNFHGSDGEKVVYKALKQLNDDYTVFHSYRWLGEKRQQRSEGEGDFIVIHPRKGILSIEVKAGGISYRDGQWIQTNRRTQSEKVIDPLGQAAESQYRIYGVLRKRFSYAKCPLIGRAAWFPSVLVSDKVPLPLEAVPDIILDQTGLANPEKALDTAYAYWQRNLGRRKAELNSTEYKEVLRILMPSFHLAETVSSCGRDTEEAYIQLTNQQFSVLRFLREQPTAAIHGPAGTGKTVMAVEKAKMLADEGKKVLYLCFNEFLLAHLRRHYDNPLITFHNVRSLAEEILDDNSLAINEVIPFFEAFFEHEFDDDTWQYPNIVIDEGQDLSDTLLNHLSYLTELQDGCFYIFYDRNQYIMRKDKPEWIDKHAECRLVLYRNCRNTAEIASAIGRIMNLKKEYYVNQIHGIQPQAAFYRNEAEAKAIAEAFVSRMLAQGVSLEDMVILTVHSVPNSILHSVATLGNIPVSYKPQAGHIWFTSVRKFKGLEGQAILLIDAEVSKLADPLIKRLLYVGCSRAKAYLQLAFFEDISKSEYGAVIKTLTDEPMKGNQKSLLEILGLERIV</sequence>
<dbReference type="Pfam" id="PF08378">
    <property type="entry name" value="NERD"/>
    <property type="match status" value="1"/>
</dbReference>
<dbReference type="KEGG" id="meg:DKB62_03620"/>
<proteinExistence type="predicted"/>